<dbReference type="Proteomes" id="UP000294513">
    <property type="component" value="Unassembled WGS sequence"/>
</dbReference>
<evidence type="ECO:0000313" key="1">
    <source>
        <dbReference type="EMBL" id="TDD65917.1"/>
    </source>
</evidence>
<keyword evidence="2" id="KW-1185">Reference proteome</keyword>
<proteinExistence type="predicted"/>
<dbReference type="RefSeq" id="WP_131902765.1">
    <property type="nucleotide sequence ID" value="NZ_SMKU01000398.1"/>
</dbReference>
<gene>
    <name evidence="1" type="ORF">E1298_40925</name>
</gene>
<comment type="caution">
    <text evidence="1">The sequence shown here is derived from an EMBL/GenBank/DDBJ whole genome shotgun (WGS) entry which is preliminary data.</text>
</comment>
<sequence>MLAFVARQGPDQIPVAQFAVIGLGETGLMEISRRDRLACQCVKISATSTVPNVLLATVPLTA</sequence>
<dbReference type="AlphaFoldDB" id="A0A4V2YRF0"/>
<protein>
    <submittedName>
        <fullName evidence="1">Uncharacterized protein</fullName>
    </submittedName>
</protein>
<name>A0A4V2YRF0_9ACTN</name>
<dbReference type="EMBL" id="SMKU01000398">
    <property type="protein sequence ID" value="TDD65917.1"/>
    <property type="molecule type" value="Genomic_DNA"/>
</dbReference>
<organism evidence="1 2">
    <name type="scientific">Actinomadura rubrisoli</name>
    <dbReference type="NCBI Taxonomy" id="2530368"/>
    <lineage>
        <taxon>Bacteria</taxon>
        <taxon>Bacillati</taxon>
        <taxon>Actinomycetota</taxon>
        <taxon>Actinomycetes</taxon>
        <taxon>Streptosporangiales</taxon>
        <taxon>Thermomonosporaceae</taxon>
        <taxon>Actinomadura</taxon>
    </lineage>
</organism>
<evidence type="ECO:0000313" key="2">
    <source>
        <dbReference type="Proteomes" id="UP000294513"/>
    </source>
</evidence>
<accession>A0A4V2YRF0</accession>
<reference evidence="1 2" key="1">
    <citation type="submission" date="2019-03" db="EMBL/GenBank/DDBJ databases">
        <title>Draft genome sequences of novel Actinobacteria.</title>
        <authorList>
            <person name="Sahin N."/>
            <person name="Ay H."/>
            <person name="Saygin H."/>
        </authorList>
    </citation>
    <scope>NUCLEOTIDE SEQUENCE [LARGE SCALE GENOMIC DNA]</scope>
    <source>
        <strain evidence="1 2">H3C3</strain>
    </source>
</reference>